<dbReference type="InterPro" id="IPR000182">
    <property type="entry name" value="GNAT_dom"/>
</dbReference>
<dbReference type="PROSITE" id="PS51186">
    <property type="entry name" value="GNAT"/>
    <property type="match status" value="1"/>
</dbReference>
<dbReference type="InterPro" id="IPR041496">
    <property type="entry name" value="YitH/HolE_GNAT"/>
</dbReference>
<dbReference type="CDD" id="cd04301">
    <property type="entry name" value="NAT_SF"/>
    <property type="match status" value="1"/>
</dbReference>
<dbReference type="Gene3D" id="3.40.630.30">
    <property type="match status" value="1"/>
</dbReference>
<gene>
    <name evidence="2" type="ORF">KY46_07490</name>
</gene>
<dbReference type="Gene3D" id="3.40.630.90">
    <property type="match status" value="1"/>
</dbReference>
<name>A0A0F5VF85_9GAMM</name>
<dbReference type="RefSeq" id="WP_046220014.1">
    <property type="nucleotide sequence ID" value="NZ_JWYV01000004.1"/>
</dbReference>
<dbReference type="PATRIC" id="fig|265726.11.peg.3562"/>
<sequence>MDSKHYKIRTMKPDEVSLAVEWAAQEGWNPGLHDAETYYAADKHGFLIGVLDDEPIATISAIRYDASFGFIGFYIVKPEYRGQGYGMQLWHAALAHLEDCNIGLDGVVEQQDNYQKSGFQLAYSNLRYEGVSGGESPDDHAIVSLKALPFETVAAYDQRFFPAHRPVFFKHWITQPDSHALGILENGMLAGIGVIRQCRNGYKIGPLYAENADLAERLFVALKSEVAPSQPIFLDVPEVNPAAVALAEKYGMTVSFGTARMYTGEHPELPFNQLFGVTSFEIG</sequence>
<accession>A0A0F5VF85</accession>
<dbReference type="AlphaFoldDB" id="A0A0F5VF85"/>
<keyword evidence="3" id="KW-1185">Reference proteome</keyword>
<dbReference type="EMBL" id="JWYV01000004">
    <property type="protein sequence ID" value="KKD00472.1"/>
    <property type="molecule type" value="Genomic_DNA"/>
</dbReference>
<dbReference type="Proteomes" id="UP000033633">
    <property type="component" value="Unassembled WGS sequence"/>
</dbReference>
<evidence type="ECO:0000259" key="1">
    <source>
        <dbReference type="PROSITE" id="PS51186"/>
    </source>
</evidence>
<evidence type="ECO:0000313" key="2">
    <source>
        <dbReference type="EMBL" id="KKD00472.1"/>
    </source>
</evidence>
<dbReference type="SUPFAM" id="SSF55729">
    <property type="entry name" value="Acyl-CoA N-acyltransferases (Nat)"/>
    <property type="match status" value="1"/>
</dbReference>
<dbReference type="PANTHER" id="PTHR47237">
    <property type="entry name" value="SLL0310 PROTEIN"/>
    <property type="match status" value="1"/>
</dbReference>
<dbReference type="STRING" id="265726.KY46_07490"/>
<organism evidence="2 3">
    <name type="scientific">Photobacterium halotolerans</name>
    <dbReference type="NCBI Taxonomy" id="265726"/>
    <lineage>
        <taxon>Bacteria</taxon>
        <taxon>Pseudomonadati</taxon>
        <taxon>Pseudomonadota</taxon>
        <taxon>Gammaproteobacteria</taxon>
        <taxon>Vibrionales</taxon>
        <taxon>Vibrionaceae</taxon>
        <taxon>Photobacterium</taxon>
    </lineage>
</organism>
<comment type="caution">
    <text evidence="2">The sequence shown here is derived from an EMBL/GenBank/DDBJ whole genome shotgun (WGS) entry which is preliminary data.</text>
</comment>
<keyword evidence="2" id="KW-0808">Transferase</keyword>
<evidence type="ECO:0000313" key="3">
    <source>
        <dbReference type="Proteomes" id="UP000033633"/>
    </source>
</evidence>
<feature type="domain" description="N-acetyltransferase" evidence="1">
    <location>
        <begin position="6"/>
        <end position="149"/>
    </location>
</feature>
<dbReference type="PANTHER" id="PTHR47237:SF1">
    <property type="entry name" value="SLL0310 PROTEIN"/>
    <property type="match status" value="1"/>
</dbReference>
<dbReference type="InterPro" id="IPR016181">
    <property type="entry name" value="Acyl_CoA_acyltransferase"/>
</dbReference>
<dbReference type="InterPro" id="IPR052729">
    <property type="entry name" value="Acyl/Acetyltrans_Enzymes"/>
</dbReference>
<proteinExistence type="predicted"/>
<dbReference type="GO" id="GO:0016747">
    <property type="term" value="F:acyltransferase activity, transferring groups other than amino-acyl groups"/>
    <property type="evidence" value="ECO:0007669"/>
    <property type="project" value="InterPro"/>
</dbReference>
<protein>
    <submittedName>
        <fullName evidence="2">GCN5 family acetyltransferase</fullName>
    </submittedName>
</protein>
<dbReference type="OrthoDB" id="20916at2"/>
<dbReference type="Pfam" id="PF00583">
    <property type="entry name" value="Acetyltransf_1"/>
    <property type="match status" value="1"/>
</dbReference>
<dbReference type="Pfam" id="PF18014">
    <property type="entry name" value="Acetyltransf_18"/>
    <property type="match status" value="1"/>
</dbReference>
<reference evidence="2 3" key="1">
    <citation type="submission" date="2014-12" db="EMBL/GenBank/DDBJ databases">
        <title>Mercury Reductase activity and rhizosphere competence traits in the genome of root associated Photobacterium halotolerans MELD1.</title>
        <authorList>
            <person name="Mathew D.C."/>
            <person name="Huang C.-C."/>
        </authorList>
    </citation>
    <scope>NUCLEOTIDE SEQUENCE [LARGE SCALE GENOMIC DNA]</scope>
    <source>
        <strain evidence="2 3">MELD1</strain>
    </source>
</reference>